<feature type="domain" description="Orn/Lys/Arg decarboxylase C-terminal" evidence="8">
    <location>
        <begin position="496"/>
        <end position="582"/>
    </location>
</feature>
<comment type="similarity">
    <text evidence="2">Belongs to the Orn/Lys/Arg decarboxylase class-I family.</text>
</comment>
<dbReference type="SUPFAM" id="SSF53383">
    <property type="entry name" value="PLP-dependent transferases"/>
    <property type="match status" value="1"/>
</dbReference>
<feature type="domain" description="Orn/Lys/Arg decarboxylases family 1 pyridoxal-P attachment site" evidence="7">
    <location>
        <begin position="122"/>
        <end position="489"/>
    </location>
</feature>
<keyword evidence="4" id="KW-0663">Pyridoxal phosphate</keyword>
<evidence type="ECO:0000256" key="5">
    <source>
        <dbReference type="ARBA" id="ARBA00023239"/>
    </source>
</evidence>
<evidence type="ECO:0000313" key="10">
    <source>
        <dbReference type="Proteomes" id="UP001604336"/>
    </source>
</evidence>
<name>A0ABD1VAS6_9LAMI</name>
<dbReference type="SUPFAM" id="SSF55904">
    <property type="entry name" value="Ornithine decarboxylase C-terminal domain"/>
    <property type="match status" value="1"/>
</dbReference>
<keyword evidence="6" id="KW-1133">Transmembrane helix</keyword>
<evidence type="ECO:0000256" key="3">
    <source>
        <dbReference type="ARBA" id="ARBA00022793"/>
    </source>
</evidence>
<dbReference type="PANTHER" id="PTHR43277">
    <property type="entry name" value="ARGININE DECARBOXYLASE"/>
    <property type="match status" value="1"/>
</dbReference>
<evidence type="ECO:0008006" key="11">
    <source>
        <dbReference type="Google" id="ProtNLM"/>
    </source>
</evidence>
<reference evidence="10" key="1">
    <citation type="submission" date="2024-07" db="EMBL/GenBank/DDBJ databases">
        <title>Two chromosome-level genome assemblies of Korean endemic species Abeliophyllum distichum and Forsythia ovata (Oleaceae).</title>
        <authorList>
            <person name="Jang H."/>
        </authorList>
    </citation>
    <scope>NUCLEOTIDE SEQUENCE [LARGE SCALE GENOMIC DNA]</scope>
</reference>
<keyword evidence="6" id="KW-0472">Membrane</keyword>
<dbReference type="Gene3D" id="3.90.100.10">
    <property type="entry name" value="Orn/Lys/Arg decarboxylase, C-terminal domain"/>
    <property type="match status" value="1"/>
</dbReference>
<evidence type="ECO:0000256" key="1">
    <source>
        <dbReference type="ARBA" id="ARBA00001933"/>
    </source>
</evidence>
<dbReference type="InterPro" id="IPR036633">
    <property type="entry name" value="Prn/Lys/Arg_de-COase_C_sf"/>
</dbReference>
<dbReference type="GO" id="GO:0016831">
    <property type="term" value="F:carboxy-lyase activity"/>
    <property type="evidence" value="ECO:0007669"/>
    <property type="project" value="UniProtKB-KW"/>
</dbReference>
<keyword evidence="5" id="KW-0456">Lyase</keyword>
<dbReference type="InterPro" id="IPR052357">
    <property type="entry name" value="Orn_Lys_Arg_decarboxylase-I"/>
</dbReference>
<evidence type="ECO:0000256" key="4">
    <source>
        <dbReference type="ARBA" id="ARBA00022898"/>
    </source>
</evidence>
<dbReference type="Proteomes" id="UP001604336">
    <property type="component" value="Unassembled WGS sequence"/>
</dbReference>
<evidence type="ECO:0000259" key="7">
    <source>
        <dbReference type="Pfam" id="PF01276"/>
    </source>
</evidence>
<evidence type="ECO:0000259" key="8">
    <source>
        <dbReference type="Pfam" id="PF03711"/>
    </source>
</evidence>
<comment type="caution">
    <text evidence="9">The sequence shown here is derived from an EMBL/GenBank/DDBJ whole genome shotgun (WGS) entry which is preliminary data.</text>
</comment>
<keyword evidence="10" id="KW-1185">Reference proteome</keyword>
<keyword evidence="6" id="KW-0812">Transmembrane</keyword>
<dbReference type="AlphaFoldDB" id="A0ABD1VAS6"/>
<dbReference type="EMBL" id="JBFOLK010000002">
    <property type="protein sequence ID" value="KAL2534450.1"/>
    <property type="molecule type" value="Genomic_DNA"/>
</dbReference>
<gene>
    <name evidence="9" type="ORF">Adt_07801</name>
</gene>
<dbReference type="InterPro" id="IPR008286">
    <property type="entry name" value="Prn/Lys/Arg_de-COase_C"/>
</dbReference>
<evidence type="ECO:0000313" key="9">
    <source>
        <dbReference type="EMBL" id="KAL2534450.1"/>
    </source>
</evidence>
<dbReference type="Pfam" id="PF03711">
    <property type="entry name" value="OKR_DC_1_C"/>
    <property type="match status" value="1"/>
</dbReference>
<dbReference type="Pfam" id="PF01276">
    <property type="entry name" value="OKR_DC_1"/>
    <property type="match status" value="1"/>
</dbReference>
<accession>A0ABD1VAS6</accession>
<dbReference type="InterPro" id="IPR000310">
    <property type="entry name" value="Orn/Lys/Arg_deCO2ase_major_dom"/>
</dbReference>
<evidence type="ECO:0000256" key="6">
    <source>
        <dbReference type="SAM" id="Phobius"/>
    </source>
</evidence>
<dbReference type="InterPro" id="IPR015424">
    <property type="entry name" value="PyrdxlP-dep_Trfase"/>
</dbReference>
<protein>
    <recommendedName>
        <fullName evidence="11">Arginine decarboxylase</fullName>
    </recommendedName>
</protein>
<dbReference type="InterPro" id="IPR015421">
    <property type="entry name" value="PyrdxlP-dep_Trfase_major"/>
</dbReference>
<feature type="transmembrane region" description="Helical" evidence="6">
    <location>
        <begin position="12"/>
        <end position="32"/>
    </location>
</feature>
<evidence type="ECO:0000256" key="2">
    <source>
        <dbReference type="ARBA" id="ARBA00010671"/>
    </source>
</evidence>
<dbReference type="Gene3D" id="3.40.640.10">
    <property type="entry name" value="Type I PLP-dependent aspartate aminotransferase-like (Major domain)"/>
    <property type="match status" value="1"/>
</dbReference>
<proteinExistence type="inferred from homology"/>
<sequence length="607" mass="66375">MSIAKKENYADSSWISGLASAQICAILISILIRRVSFNISQHVPIALCDSKSQEMHARRNFDMYNSVRIQTLKGTKITYSNSCFSPRACHNQGKPTGLRLTETNNESTVNLKSQIAKESGLPPLIKALRASAELNDTGFHFPGHKRGQAAPSELSELIGIEPFHHDVTELPELDRFFDPVGPLLEAKRQAAELFGAKETWFLVGGTSCGIQASILATCSPGDTIILPRNAHVSATAGVIFSGAVPKYIIPENNCDWDIAAGITPSQVKTAIEESYLEGRKVAAVFVTSPTYNGICSKLSEISHLCHSYGIPLVVDEAHGAHFKFHSAMPNTALEQGADIAIQSTHKVLTSLTQSSMLHISGEIIDRERLHKCLHTLQTTSPNWLLLASLDAARHQLSKNPTNIFNKAVELAAEAKTLINKIPGISVLDPPIFFPNFPTMDPLRIIIGVWQLGLSGFEINNILYKSHGIVPELIGTRSITLVFSLGTKRNHVQRLVAGLKHLSDSLFPLQPERDKTFTQIEPFDNNFHMGLTPREAFFASKMKLKIEDGVGKICGEFICPYPPGIPVLLPGEIITERVLNYLVKFINQGGIISGAADPILSTIVVCKT</sequence>
<organism evidence="9 10">
    <name type="scientific">Abeliophyllum distichum</name>
    <dbReference type="NCBI Taxonomy" id="126358"/>
    <lineage>
        <taxon>Eukaryota</taxon>
        <taxon>Viridiplantae</taxon>
        <taxon>Streptophyta</taxon>
        <taxon>Embryophyta</taxon>
        <taxon>Tracheophyta</taxon>
        <taxon>Spermatophyta</taxon>
        <taxon>Magnoliopsida</taxon>
        <taxon>eudicotyledons</taxon>
        <taxon>Gunneridae</taxon>
        <taxon>Pentapetalae</taxon>
        <taxon>asterids</taxon>
        <taxon>lamiids</taxon>
        <taxon>Lamiales</taxon>
        <taxon>Oleaceae</taxon>
        <taxon>Forsythieae</taxon>
        <taxon>Abeliophyllum</taxon>
    </lineage>
</organism>
<comment type="cofactor">
    <cofactor evidence="1">
        <name>pyridoxal 5'-phosphate</name>
        <dbReference type="ChEBI" id="CHEBI:597326"/>
    </cofactor>
</comment>
<keyword evidence="3" id="KW-0210">Decarboxylase</keyword>
<dbReference type="CDD" id="cd00615">
    <property type="entry name" value="Orn_deC_like"/>
    <property type="match status" value="1"/>
</dbReference>
<dbReference type="PANTHER" id="PTHR43277:SF5">
    <property type="entry name" value="ARGININE DECARBOXYLASE-LIKE ISOFORM X1"/>
    <property type="match status" value="1"/>
</dbReference>